<dbReference type="OrthoDB" id="508119at2759"/>
<dbReference type="Proteomes" id="UP001149163">
    <property type="component" value="Unassembled WGS sequence"/>
</dbReference>
<feature type="transmembrane region" description="Helical" evidence="8">
    <location>
        <begin position="327"/>
        <end position="349"/>
    </location>
</feature>
<evidence type="ECO:0000256" key="6">
    <source>
        <dbReference type="ARBA" id="ARBA00023136"/>
    </source>
</evidence>
<dbReference type="PRINTS" id="PR00171">
    <property type="entry name" value="SUGRTRNSPORT"/>
</dbReference>
<feature type="transmembrane region" description="Helical" evidence="8">
    <location>
        <begin position="428"/>
        <end position="448"/>
    </location>
</feature>
<evidence type="ECO:0000256" key="7">
    <source>
        <dbReference type="RuleBase" id="RU003346"/>
    </source>
</evidence>
<dbReference type="PROSITE" id="PS00217">
    <property type="entry name" value="SUGAR_TRANSPORT_2"/>
    <property type="match status" value="1"/>
</dbReference>
<name>A0A9W9HVH3_9EURO</name>
<evidence type="ECO:0000313" key="11">
    <source>
        <dbReference type="Proteomes" id="UP001149163"/>
    </source>
</evidence>
<evidence type="ECO:0000256" key="1">
    <source>
        <dbReference type="ARBA" id="ARBA00004141"/>
    </source>
</evidence>
<evidence type="ECO:0000256" key="5">
    <source>
        <dbReference type="ARBA" id="ARBA00022989"/>
    </source>
</evidence>
<evidence type="ECO:0000256" key="2">
    <source>
        <dbReference type="ARBA" id="ARBA00010992"/>
    </source>
</evidence>
<dbReference type="InterPro" id="IPR020846">
    <property type="entry name" value="MFS_dom"/>
</dbReference>
<feature type="transmembrane region" description="Helical" evidence="8">
    <location>
        <begin position="103"/>
        <end position="122"/>
    </location>
</feature>
<dbReference type="FunFam" id="1.20.1250.20:FF:000026">
    <property type="entry name" value="MFS quinate transporter QutD"/>
    <property type="match status" value="1"/>
</dbReference>
<feature type="transmembrane region" description="Helical" evidence="8">
    <location>
        <begin position="163"/>
        <end position="183"/>
    </location>
</feature>
<feature type="transmembrane region" description="Helical" evidence="8">
    <location>
        <begin position="358"/>
        <end position="378"/>
    </location>
</feature>
<dbReference type="Gene3D" id="1.20.1250.20">
    <property type="entry name" value="MFS general substrate transporter like domains"/>
    <property type="match status" value="1"/>
</dbReference>
<dbReference type="GO" id="GO:0016020">
    <property type="term" value="C:membrane"/>
    <property type="evidence" value="ECO:0007669"/>
    <property type="project" value="UniProtKB-SubCell"/>
</dbReference>
<reference evidence="10" key="2">
    <citation type="journal article" date="2023" name="IMA Fungus">
        <title>Comparative genomic study of the Penicillium genus elucidates a diverse pangenome and 15 lateral gene transfer events.</title>
        <authorList>
            <person name="Petersen C."/>
            <person name="Sorensen T."/>
            <person name="Nielsen M.R."/>
            <person name="Sondergaard T.E."/>
            <person name="Sorensen J.L."/>
            <person name="Fitzpatrick D.A."/>
            <person name="Frisvad J.C."/>
            <person name="Nielsen K.L."/>
        </authorList>
    </citation>
    <scope>NUCLEOTIDE SEQUENCE</scope>
    <source>
        <strain evidence="10">IBT 26290</strain>
    </source>
</reference>
<dbReference type="GeneID" id="81429873"/>
<dbReference type="GO" id="GO:0005351">
    <property type="term" value="F:carbohydrate:proton symporter activity"/>
    <property type="evidence" value="ECO:0007669"/>
    <property type="project" value="TreeGrafter"/>
</dbReference>
<evidence type="ECO:0000259" key="9">
    <source>
        <dbReference type="PROSITE" id="PS50850"/>
    </source>
</evidence>
<comment type="subcellular location">
    <subcellularLocation>
        <location evidence="1">Membrane</location>
        <topology evidence="1">Multi-pass membrane protein</topology>
    </subcellularLocation>
</comment>
<dbReference type="PROSITE" id="PS00216">
    <property type="entry name" value="SUGAR_TRANSPORT_1"/>
    <property type="match status" value="2"/>
</dbReference>
<feature type="transmembrane region" description="Helical" evidence="8">
    <location>
        <begin position="71"/>
        <end position="91"/>
    </location>
</feature>
<dbReference type="SUPFAM" id="SSF103473">
    <property type="entry name" value="MFS general substrate transporter"/>
    <property type="match status" value="1"/>
</dbReference>
<dbReference type="InterPro" id="IPR005828">
    <property type="entry name" value="MFS_sugar_transport-like"/>
</dbReference>
<evidence type="ECO:0000256" key="4">
    <source>
        <dbReference type="ARBA" id="ARBA00022692"/>
    </source>
</evidence>
<dbReference type="Pfam" id="PF00083">
    <property type="entry name" value="Sugar_tr"/>
    <property type="match status" value="1"/>
</dbReference>
<feature type="transmembrane region" description="Helical" evidence="8">
    <location>
        <begin position="289"/>
        <end position="307"/>
    </location>
</feature>
<evidence type="ECO:0000256" key="8">
    <source>
        <dbReference type="SAM" id="Phobius"/>
    </source>
</evidence>
<dbReference type="RefSeq" id="XP_056540462.1">
    <property type="nucleotide sequence ID" value="XM_056690697.1"/>
</dbReference>
<feature type="transmembrane region" description="Helical" evidence="8">
    <location>
        <begin position="195"/>
        <end position="216"/>
    </location>
</feature>
<accession>A0A9W9HVH3</accession>
<comment type="similarity">
    <text evidence="2 7">Belongs to the major facilitator superfamily. Sugar transporter (TC 2.A.1.1) family.</text>
</comment>
<dbReference type="PANTHER" id="PTHR48022">
    <property type="entry name" value="PLASTIDIC GLUCOSE TRANSPORTER 4"/>
    <property type="match status" value="1"/>
</dbReference>
<dbReference type="AlphaFoldDB" id="A0A9W9HVH3"/>
<feature type="domain" description="Major facilitator superfamily (MFS) profile" evidence="9">
    <location>
        <begin position="29"/>
        <end position="485"/>
    </location>
</feature>
<evidence type="ECO:0000256" key="3">
    <source>
        <dbReference type="ARBA" id="ARBA00022448"/>
    </source>
</evidence>
<proteinExistence type="inferred from homology"/>
<keyword evidence="6 8" id="KW-0472">Membrane</keyword>
<dbReference type="EMBL" id="JAPQKN010000006">
    <property type="protein sequence ID" value="KAJ5157473.1"/>
    <property type="molecule type" value="Genomic_DNA"/>
</dbReference>
<dbReference type="PROSITE" id="PS50850">
    <property type="entry name" value="MFS"/>
    <property type="match status" value="1"/>
</dbReference>
<keyword evidence="5 8" id="KW-1133">Transmembrane helix</keyword>
<protein>
    <submittedName>
        <fullName evidence="10">Quinate permease</fullName>
    </submittedName>
</protein>
<dbReference type="InterPro" id="IPR005829">
    <property type="entry name" value="Sugar_transporter_CS"/>
</dbReference>
<feature type="transmembrane region" description="Helical" evidence="8">
    <location>
        <begin position="24"/>
        <end position="51"/>
    </location>
</feature>
<organism evidence="10 11">
    <name type="scientific">Penicillium canariense</name>
    <dbReference type="NCBI Taxonomy" id="189055"/>
    <lineage>
        <taxon>Eukaryota</taxon>
        <taxon>Fungi</taxon>
        <taxon>Dikarya</taxon>
        <taxon>Ascomycota</taxon>
        <taxon>Pezizomycotina</taxon>
        <taxon>Eurotiomycetes</taxon>
        <taxon>Eurotiomycetidae</taxon>
        <taxon>Eurotiales</taxon>
        <taxon>Aspergillaceae</taxon>
        <taxon>Penicillium</taxon>
    </lineage>
</organism>
<dbReference type="InterPro" id="IPR036259">
    <property type="entry name" value="MFS_trans_sf"/>
</dbReference>
<keyword evidence="11" id="KW-1185">Reference proteome</keyword>
<evidence type="ECO:0000313" key="10">
    <source>
        <dbReference type="EMBL" id="KAJ5157473.1"/>
    </source>
</evidence>
<dbReference type="InterPro" id="IPR050360">
    <property type="entry name" value="MFS_Sugar_Transporters"/>
</dbReference>
<sequence>MSWLLQKIVHNEAMRTDPKEIYGWRVYALACSACFGGMLFGMDSGIIGGVLTMPPFQAKYGLEGLSKTAQANLSANIVSTLQAGCFFGALIASPAADRWGRRYSLLGAALLGVVGVIMQTAASGHLEAMYIGRLITGFGVGSASMINPLYVAENAPRAIRGGLTGLYQLFITAGIMLAFWINYGSLLHLTGSSMYIIPLAMQGLPAVLLFAGMLFCNESPRWLAKQDRWEEARATLSTVRALPPDHPYVEEEFQAIATQLEQERALISGSGFWDLMKEMWLIAGNRNRAMISIFLMVCQQMTGTNAINYYSPQIFKNLGIVGNATNLFATGVYGIVKMVSCGVFLIFVADSLGRRRSLLWTSIAQGMAMLYIGLYVRIAPPVQGAPVIPAGYVALVCIFLFASFFQFGWGPVCWIYVSEIPSARLRSLNVAFGAATQWLFNFVVARAVPVMLTTVGANGYGTYIIFACFCFSMFFFVWFFIPETKGEFLIEPIRLSLEKMDDLFGVTQLVQQKTADPEQGTATVDGAYNAAESHVERVDRSTHLADMEPGMKRY</sequence>
<feature type="transmembrane region" description="Helical" evidence="8">
    <location>
        <begin position="128"/>
        <end position="151"/>
    </location>
</feature>
<keyword evidence="4 8" id="KW-0812">Transmembrane</keyword>
<dbReference type="PANTHER" id="PTHR48022:SF21">
    <property type="entry name" value="QUINATE TRANSPORTER, PUTATIVE (AFU_ORTHOLOGUE AFUA_6G06960)-RELATED"/>
    <property type="match status" value="1"/>
</dbReference>
<feature type="transmembrane region" description="Helical" evidence="8">
    <location>
        <begin position="460"/>
        <end position="481"/>
    </location>
</feature>
<gene>
    <name evidence="10" type="ORF">N7482_008573</name>
</gene>
<dbReference type="NCBIfam" id="TIGR00879">
    <property type="entry name" value="SP"/>
    <property type="match status" value="1"/>
</dbReference>
<dbReference type="InterPro" id="IPR003663">
    <property type="entry name" value="Sugar/inositol_transpt"/>
</dbReference>
<feature type="transmembrane region" description="Helical" evidence="8">
    <location>
        <begin position="390"/>
        <end position="416"/>
    </location>
</feature>
<keyword evidence="3 7" id="KW-0813">Transport</keyword>
<comment type="caution">
    <text evidence="10">The sequence shown here is derived from an EMBL/GenBank/DDBJ whole genome shotgun (WGS) entry which is preliminary data.</text>
</comment>
<reference evidence="10" key="1">
    <citation type="submission" date="2022-11" db="EMBL/GenBank/DDBJ databases">
        <authorList>
            <person name="Petersen C."/>
        </authorList>
    </citation>
    <scope>NUCLEOTIDE SEQUENCE</scope>
    <source>
        <strain evidence="10">IBT 26290</strain>
    </source>
</reference>